<organism evidence="2 3">
    <name type="scientific">Actinomycetospora aeridis</name>
    <dbReference type="NCBI Taxonomy" id="3129231"/>
    <lineage>
        <taxon>Bacteria</taxon>
        <taxon>Bacillati</taxon>
        <taxon>Actinomycetota</taxon>
        <taxon>Actinomycetes</taxon>
        <taxon>Pseudonocardiales</taxon>
        <taxon>Pseudonocardiaceae</taxon>
        <taxon>Actinomycetospora</taxon>
    </lineage>
</organism>
<gene>
    <name evidence="2" type="ORF">WCD41_16370</name>
</gene>
<proteinExistence type="predicted"/>
<evidence type="ECO:0000256" key="1">
    <source>
        <dbReference type="SAM" id="MobiDB-lite"/>
    </source>
</evidence>
<name>A0ABU8N8M2_9PSEU</name>
<sequence>MSVEHTAFTESDRGGTMVGSAVAVGSPGRQAGLAGITALPSLRGMTPAEARAAQVLGMAWDPADVVELAIEWVGVGRTASSVVDLAGRSWDDPDLPALWDRVLDDLGATHPAPRTARRRVAGYLARRRGITVHIPSPRRAS</sequence>
<dbReference type="Proteomes" id="UP001370100">
    <property type="component" value="Unassembled WGS sequence"/>
</dbReference>
<comment type="caution">
    <text evidence="2">The sequence shown here is derived from an EMBL/GenBank/DDBJ whole genome shotgun (WGS) entry which is preliminary data.</text>
</comment>
<protein>
    <submittedName>
        <fullName evidence="2">Uncharacterized protein</fullName>
    </submittedName>
</protein>
<keyword evidence="3" id="KW-1185">Reference proteome</keyword>
<reference evidence="2 3" key="1">
    <citation type="submission" date="2024-03" db="EMBL/GenBank/DDBJ databases">
        <title>Actinomycetospora sp. OC33-EN06, a novel actinomycete isolated from wild orchid (Aerides multiflora).</title>
        <authorList>
            <person name="Suriyachadkun C."/>
        </authorList>
    </citation>
    <scope>NUCLEOTIDE SEQUENCE [LARGE SCALE GENOMIC DNA]</scope>
    <source>
        <strain evidence="2 3">OC33-EN06</strain>
    </source>
</reference>
<accession>A0ABU8N8M2</accession>
<dbReference type="EMBL" id="JBBEGL010000004">
    <property type="protein sequence ID" value="MEJ2888038.1"/>
    <property type="molecule type" value="Genomic_DNA"/>
</dbReference>
<feature type="region of interest" description="Disordered" evidence="1">
    <location>
        <begin position="1"/>
        <end position="22"/>
    </location>
</feature>
<evidence type="ECO:0000313" key="2">
    <source>
        <dbReference type="EMBL" id="MEJ2888038.1"/>
    </source>
</evidence>
<evidence type="ECO:0000313" key="3">
    <source>
        <dbReference type="Proteomes" id="UP001370100"/>
    </source>
</evidence>
<dbReference type="RefSeq" id="WP_337714528.1">
    <property type="nucleotide sequence ID" value="NZ_JBBEGL010000004.1"/>
</dbReference>